<dbReference type="AlphaFoldDB" id="A0A401PYZ3"/>
<dbReference type="OMA" id="CTIKNCY"/>
<dbReference type="Gene3D" id="2.60.40.10">
    <property type="entry name" value="Immunoglobulins"/>
    <property type="match status" value="2"/>
</dbReference>
<organism evidence="4 5">
    <name type="scientific">Scyliorhinus torazame</name>
    <name type="common">Cloudy catshark</name>
    <name type="synonym">Catulus torazame</name>
    <dbReference type="NCBI Taxonomy" id="75743"/>
    <lineage>
        <taxon>Eukaryota</taxon>
        <taxon>Metazoa</taxon>
        <taxon>Chordata</taxon>
        <taxon>Craniata</taxon>
        <taxon>Vertebrata</taxon>
        <taxon>Chondrichthyes</taxon>
        <taxon>Elasmobranchii</taxon>
        <taxon>Galeomorphii</taxon>
        <taxon>Galeoidea</taxon>
        <taxon>Carcharhiniformes</taxon>
        <taxon>Scyliorhinidae</taxon>
        <taxon>Scyliorhinus</taxon>
    </lineage>
</organism>
<reference evidence="4 5" key="1">
    <citation type="journal article" date="2018" name="Nat. Ecol. Evol.">
        <title>Shark genomes provide insights into elasmobranch evolution and the origin of vertebrates.</title>
        <authorList>
            <person name="Hara Y"/>
            <person name="Yamaguchi K"/>
            <person name="Onimaru K"/>
            <person name="Kadota M"/>
            <person name="Koyanagi M"/>
            <person name="Keeley SD"/>
            <person name="Tatsumi K"/>
            <person name="Tanaka K"/>
            <person name="Motone F"/>
            <person name="Kageyama Y"/>
            <person name="Nozu R"/>
            <person name="Adachi N"/>
            <person name="Nishimura O"/>
            <person name="Nakagawa R"/>
            <person name="Tanegashima C"/>
            <person name="Kiyatake I"/>
            <person name="Matsumoto R"/>
            <person name="Murakumo K"/>
            <person name="Nishida K"/>
            <person name="Terakita A"/>
            <person name="Kuratani S"/>
            <person name="Sato K"/>
            <person name="Hyodo S Kuraku.S."/>
        </authorList>
    </citation>
    <scope>NUCLEOTIDE SEQUENCE [LARGE SCALE GENOMIC DNA]</scope>
</reference>
<protein>
    <recommendedName>
        <fullName evidence="6">Fibronectin type-III domain-containing protein</fullName>
    </recommendedName>
</protein>
<dbReference type="Pfam" id="PF01108">
    <property type="entry name" value="Tissue_fac"/>
    <property type="match status" value="1"/>
</dbReference>
<feature type="domain" description="Fibronectin type-III" evidence="2">
    <location>
        <begin position="7"/>
        <end position="78"/>
    </location>
</feature>
<proteinExistence type="predicted"/>
<dbReference type="Pfam" id="PF09294">
    <property type="entry name" value="Interfer-bind"/>
    <property type="match status" value="1"/>
</dbReference>
<accession>A0A401PYZ3</accession>
<evidence type="ECO:0008006" key="6">
    <source>
        <dbReference type="Google" id="ProtNLM"/>
    </source>
</evidence>
<dbReference type="InterPro" id="IPR050650">
    <property type="entry name" value="Type-II_Cytokine-TF_Rcpt"/>
</dbReference>
<evidence type="ECO:0000256" key="1">
    <source>
        <dbReference type="SAM" id="Phobius"/>
    </source>
</evidence>
<evidence type="ECO:0000313" key="4">
    <source>
        <dbReference type="EMBL" id="GCB78379.1"/>
    </source>
</evidence>
<evidence type="ECO:0000259" key="3">
    <source>
        <dbReference type="Pfam" id="PF09294"/>
    </source>
</evidence>
<dbReference type="GO" id="GO:0004896">
    <property type="term" value="F:cytokine receptor activity"/>
    <property type="evidence" value="ECO:0007669"/>
    <property type="project" value="TreeGrafter"/>
</dbReference>
<dbReference type="InterPro" id="IPR003961">
    <property type="entry name" value="FN3_dom"/>
</dbReference>
<dbReference type="SUPFAM" id="SSF49265">
    <property type="entry name" value="Fibronectin type III"/>
    <property type="match status" value="2"/>
</dbReference>
<dbReference type="InterPro" id="IPR013783">
    <property type="entry name" value="Ig-like_fold"/>
</dbReference>
<dbReference type="EMBL" id="BFAA01018348">
    <property type="protein sequence ID" value="GCB78379.1"/>
    <property type="molecule type" value="Genomic_DNA"/>
</dbReference>
<keyword evidence="1" id="KW-0472">Membrane</keyword>
<evidence type="ECO:0000313" key="5">
    <source>
        <dbReference type="Proteomes" id="UP000288216"/>
    </source>
</evidence>
<gene>
    <name evidence="4" type="ORF">scyTo_0021192</name>
</gene>
<dbReference type="GO" id="GO:0005886">
    <property type="term" value="C:plasma membrane"/>
    <property type="evidence" value="ECO:0007669"/>
    <property type="project" value="TreeGrafter"/>
</dbReference>
<feature type="transmembrane region" description="Helical" evidence="1">
    <location>
        <begin position="212"/>
        <end position="233"/>
    </location>
</feature>
<name>A0A401PYZ3_SCYTO</name>
<dbReference type="PANTHER" id="PTHR20859">
    <property type="entry name" value="INTERFERON/INTERLEUKIN RECEPTOR"/>
    <property type="match status" value="1"/>
</dbReference>
<sequence>GNVSMSSQKLALSSKNFSMFLTWAPQVDHPPESLYKVELMPEDVWLQTTNCTFPLEDGCDVTCTIKNCYTPYQARVGNILPESPVVWNLSNQFIPIYDVELGAPQVSVTSEEESIIVNLQIKLTRCKEMVLKACLLEKLTYEVEIWDEDEHIKRPIKQNLIGNSLEIRKSELRGNNNCIAARSINKSFLKSSDFSKPYCIRLKQKVLQTEKFLTIMGSALGVLFLISVAVVIMKKMAMLTSSIEMPAALDFTMTTLFIPVADAHPDVCKLSIVTCCDKSEAEISEQNIILERSHVKESNCLDIADCTDESDEENKYSGYTDRRWIPHGVMLDQDEMLNDQHQAPIAKAYQKANCFDDSIIGAVELQDQQSGCTDHNRPQTKLFVDVSNPVSINSDVLHSKHLSDCMSSVVLDHDEQSSNADVPLISVKVLCFNSANDNYSDAGDDEDDDLLSSNAPLCDLNFRTCELAYRPPTLLGELPKGN</sequence>
<dbReference type="InterPro" id="IPR015373">
    <property type="entry name" value="Interferon/interleukin_rcp_dom"/>
</dbReference>
<feature type="domain" description="Interferon/interleukin receptor" evidence="3">
    <location>
        <begin position="100"/>
        <end position="202"/>
    </location>
</feature>
<dbReference type="Proteomes" id="UP000288216">
    <property type="component" value="Unassembled WGS sequence"/>
</dbReference>
<dbReference type="STRING" id="75743.A0A401PYZ3"/>
<feature type="non-terminal residue" evidence="4">
    <location>
        <position position="1"/>
    </location>
</feature>
<dbReference type="InterPro" id="IPR036116">
    <property type="entry name" value="FN3_sf"/>
</dbReference>
<comment type="caution">
    <text evidence="4">The sequence shown here is derived from an EMBL/GenBank/DDBJ whole genome shotgun (WGS) entry which is preliminary data.</text>
</comment>
<evidence type="ECO:0000259" key="2">
    <source>
        <dbReference type="Pfam" id="PF01108"/>
    </source>
</evidence>
<dbReference type="PANTHER" id="PTHR20859:SF55">
    <property type="entry name" value="INTERFERON LAMBDA RECEPTOR 1"/>
    <property type="match status" value="1"/>
</dbReference>
<dbReference type="OrthoDB" id="10031784at2759"/>
<keyword evidence="1" id="KW-1133">Transmembrane helix</keyword>
<keyword evidence="5" id="KW-1185">Reference proteome</keyword>
<keyword evidence="1" id="KW-0812">Transmembrane</keyword>